<gene>
    <name evidence="8" type="ORF">A1O5_06989</name>
</gene>
<feature type="transmembrane region" description="Helical" evidence="6">
    <location>
        <begin position="487"/>
        <end position="508"/>
    </location>
</feature>
<dbReference type="Pfam" id="PF07690">
    <property type="entry name" value="MFS_1"/>
    <property type="match status" value="1"/>
</dbReference>
<dbReference type="RefSeq" id="XP_007745768.1">
    <property type="nucleotide sequence ID" value="XM_007747578.1"/>
</dbReference>
<evidence type="ECO:0000256" key="1">
    <source>
        <dbReference type="ARBA" id="ARBA00004141"/>
    </source>
</evidence>
<sequence length="611" mass="67502">MSADRDRPGSGVEKFERRTILPEDSCFATARRPVWISLVQTEHFATVGHLASFARDLIRPEGDSSAIGTLSAAYQGVLLVSTSDTVGTRFNINRLPGTLFAGKTTTFHSSSLDEILLHSFLTIVKHHGKDVSLETVERAEGQTGLSIPLTEDERRCERKLKLKLDFIILPLLSTVYFFAQMGRSDVGNAKIAGMDKELHLSSRQYSNIASIFNVGYLVFQLPGTLLVRRIGPSYQFGGAMMAWGMVTACTVAVHSYASLMVIRVFVGVCEAFVQGSVFYLSFWYPYNELATRGAIFFSTAALAGAFNGLIAYGVETDLQGANSWSAWRWLFLIEGILPIGWAFLVVTFLPPTPEKVKFFFSEDEKQLIVKRSRIAHNTGESKIRPKLIMNVLLDPKFWMSVCIESATLFCLQSLSNFLPAILYGFGWSTIKSQFMSVVVYACAFVAIIFSARVSDKTGRRGLVIIANATVASLGYILLLTLKQPAGRFAGACIVAMGLYPNVVINLTWAASTNIGYTHRATATALINSIAQAVAISGNQAYVDPPYYRHGHAASLGMIGFEIVVATTMLFVLKHENEKKKREQHSEKAEEVRGKYTIDDVGNRHPDYFFTL</sequence>
<evidence type="ECO:0000256" key="5">
    <source>
        <dbReference type="ARBA" id="ARBA00023136"/>
    </source>
</evidence>
<reference evidence="8 9" key="1">
    <citation type="submission" date="2013-03" db="EMBL/GenBank/DDBJ databases">
        <title>The Genome Sequence of Cladophialophora psammophila CBS 110553.</title>
        <authorList>
            <consortium name="The Broad Institute Genomics Platform"/>
            <person name="Cuomo C."/>
            <person name="de Hoog S."/>
            <person name="Gorbushina A."/>
            <person name="Walker B."/>
            <person name="Young S.K."/>
            <person name="Zeng Q."/>
            <person name="Gargeya S."/>
            <person name="Fitzgerald M."/>
            <person name="Haas B."/>
            <person name="Abouelleil A."/>
            <person name="Allen A.W."/>
            <person name="Alvarado L."/>
            <person name="Arachchi H.M."/>
            <person name="Berlin A.M."/>
            <person name="Chapman S.B."/>
            <person name="Gainer-Dewar J."/>
            <person name="Goldberg J."/>
            <person name="Griggs A."/>
            <person name="Gujja S."/>
            <person name="Hansen M."/>
            <person name="Howarth C."/>
            <person name="Imamovic A."/>
            <person name="Ireland A."/>
            <person name="Larimer J."/>
            <person name="McCowan C."/>
            <person name="Murphy C."/>
            <person name="Pearson M."/>
            <person name="Poon T.W."/>
            <person name="Priest M."/>
            <person name="Roberts A."/>
            <person name="Saif S."/>
            <person name="Shea T."/>
            <person name="Sisk P."/>
            <person name="Sykes S."/>
            <person name="Wortman J."/>
            <person name="Nusbaum C."/>
            <person name="Birren B."/>
        </authorList>
    </citation>
    <scope>NUCLEOTIDE SEQUENCE [LARGE SCALE GENOMIC DNA]</scope>
    <source>
        <strain evidence="8 9">CBS 110553</strain>
    </source>
</reference>
<evidence type="ECO:0000313" key="8">
    <source>
        <dbReference type="EMBL" id="EXJ69916.1"/>
    </source>
</evidence>
<dbReference type="PROSITE" id="PS50850">
    <property type="entry name" value="MFS"/>
    <property type="match status" value="1"/>
</dbReference>
<feature type="transmembrane region" description="Helical" evidence="6">
    <location>
        <begin position="406"/>
        <end position="426"/>
    </location>
</feature>
<evidence type="ECO:0000256" key="2">
    <source>
        <dbReference type="ARBA" id="ARBA00022448"/>
    </source>
</evidence>
<dbReference type="OrthoDB" id="2985014at2759"/>
<feature type="transmembrane region" description="Helical" evidence="6">
    <location>
        <begin position="260"/>
        <end position="282"/>
    </location>
</feature>
<evidence type="ECO:0000313" key="9">
    <source>
        <dbReference type="Proteomes" id="UP000019471"/>
    </source>
</evidence>
<dbReference type="GO" id="GO:0016020">
    <property type="term" value="C:membrane"/>
    <property type="evidence" value="ECO:0007669"/>
    <property type="project" value="UniProtKB-SubCell"/>
</dbReference>
<feature type="transmembrane region" description="Helical" evidence="6">
    <location>
        <begin position="294"/>
        <end position="314"/>
    </location>
</feature>
<feature type="transmembrane region" description="Helical" evidence="6">
    <location>
        <begin position="234"/>
        <end position="254"/>
    </location>
</feature>
<evidence type="ECO:0000256" key="3">
    <source>
        <dbReference type="ARBA" id="ARBA00022692"/>
    </source>
</evidence>
<evidence type="ECO:0000256" key="4">
    <source>
        <dbReference type="ARBA" id="ARBA00022989"/>
    </source>
</evidence>
<dbReference type="SUPFAM" id="SSF103473">
    <property type="entry name" value="MFS general substrate transporter"/>
    <property type="match status" value="1"/>
</dbReference>
<name>W9WZ33_9EURO</name>
<protein>
    <recommendedName>
        <fullName evidence="7">Major facilitator superfamily (MFS) profile domain-containing protein</fullName>
    </recommendedName>
</protein>
<proteinExistence type="predicted"/>
<dbReference type="AlphaFoldDB" id="W9WZ33"/>
<keyword evidence="5 6" id="KW-0472">Membrane</keyword>
<feature type="transmembrane region" description="Helical" evidence="6">
    <location>
        <begin position="432"/>
        <end position="449"/>
    </location>
</feature>
<dbReference type="GeneID" id="19191695"/>
<keyword evidence="3 6" id="KW-0812">Transmembrane</keyword>
<feature type="transmembrane region" description="Helical" evidence="6">
    <location>
        <begin position="326"/>
        <end position="349"/>
    </location>
</feature>
<organism evidence="8 9">
    <name type="scientific">Cladophialophora psammophila CBS 110553</name>
    <dbReference type="NCBI Taxonomy" id="1182543"/>
    <lineage>
        <taxon>Eukaryota</taxon>
        <taxon>Fungi</taxon>
        <taxon>Dikarya</taxon>
        <taxon>Ascomycota</taxon>
        <taxon>Pezizomycotina</taxon>
        <taxon>Eurotiomycetes</taxon>
        <taxon>Chaetothyriomycetidae</taxon>
        <taxon>Chaetothyriales</taxon>
        <taxon>Herpotrichiellaceae</taxon>
        <taxon>Cladophialophora</taxon>
    </lineage>
</organism>
<dbReference type="HOGENOM" id="CLU_001265_0_1_1"/>
<feature type="domain" description="Major facilitator superfamily (MFS) profile" evidence="7">
    <location>
        <begin position="168"/>
        <end position="611"/>
    </location>
</feature>
<keyword evidence="2" id="KW-0813">Transport</keyword>
<comment type="caution">
    <text evidence="8">The sequence shown here is derived from an EMBL/GenBank/DDBJ whole genome shotgun (WGS) entry which is preliminary data.</text>
</comment>
<dbReference type="Proteomes" id="UP000019471">
    <property type="component" value="Unassembled WGS sequence"/>
</dbReference>
<dbReference type="PANTHER" id="PTHR43791">
    <property type="entry name" value="PERMEASE-RELATED"/>
    <property type="match status" value="1"/>
</dbReference>
<evidence type="ECO:0000259" key="7">
    <source>
        <dbReference type="PROSITE" id="PS50850"/>
    </source>
</evidence>
<dbReference type="eggNOG" id="KOG2533">
    <property type="taxonomic scope" value="Eukaryota"/>
</dbReference>
<keyword evidence="4 6" id="KW-1133">Transmembrane helix</keyword>
<dbReference type="InterPro" id="IPR020846">
    <property type="entry name" value="MFS_dom"/>
</dbReference>
<dbReference type="InterPro" id="IPR011701">
    <property type="entry name" value="MFS"/>
</dbReference>
<dbReference type="Gene3D" id="1.20.1250.20">
    <property type="entry name" value="MFS general substrate transporter like domains"/>
    <property type="match status" value="2"/>
</dbReference>
<dbReference type="InterPro" id="IPR036259">
    <property type="entry name" value="MFS_trans_sf"/>
</dbReference>
<accession>W9WZ33</accession>
<comment type="subcellular location">
    <subcellularLocation>
        <location evidence="1">Membrane</location>
        <topology evidence="1">Multi-pass membrane protein</topology>
    </subcellularLocation>
</comment>
<dbReference type="GO" id="GO:0022857">
    <property type="term" value="F:transmembrane transporter activity"/>
    <property type="evidence" value="ECO:0007669"/>
    <property type="project" value="InterPro"/>
</dbReference>
<evidence type="ECO:0000256" key="6">
    <source>
        <dbReference type="SAM" id="Phobius"/>
    </source>
</evidence>
<dbReference type="PANTHER" id="PTHR43791:SF36">
    <property type="entry name" value="TRANSPORTER, PUTATIVE (AFU_ORTHOLOGUE AFUA_6G08340)-RELATED"/>
    <property type="match status" value="1"/>
</dbReference>
<dbReference type="EMBL" id="AMGX01000010">
    <property type="protein sequence ID" value="EXJ69916.1"/>
    <property type="molecule type" value="Genomic_DNA"/>
</dbReference>
<feature type="transmembrane region" description="Helical" evidence="6">
    <location>
        <begin position="461"/>
        <end position="481"/>
    </location>
</feature>
<keyword evidence="9" id="KW-1185">Reference proteome</keyword>
<feature type="transmembrane region" description="Helical" evidence="6">
    <location>
        <begin position="553"/>
        <end position="572"/>
    </location>
</feature>